<comment type="caution">
    <text evidence="2">The sequence shown here is derived from an EMBL/GenBank/DDBJ whole genome shotgun (WGS) entry which is preliminary data.</text>
</comment>
<proteinExistence type="predicted"/>
<reference evidence="3" key="1">
    <citation type="journal article" date="2019" name="Int. J. Syst. Evol. Microbiol.">
        <title>The Global Catalogue of Microorganisms (GCM) 10K type strain sequencing project: providing services to taxonomists for standard genome sequencing and annotation.</title>
        <authorList>
            <consortium name="The Broad Institute Genomics Platform"/>
            <consortium name="The Broad Institute Genome Sequencing Center for Infectious Disease"/>
            <person name="Wu L."/>
            <person name="Ma J."/>
        </authorList>
    </citation>
    <scope>NUCLEOTIDE SEQUENCE [LARGE SCALE GENOMIC DNA]</scope>
    <source>
        <strain evidence="3">KCTC 3950</strain>
    </source>
</reference>
<feature type="region of interest" description="Disordered" evidence="1">
    <location>
        <begin position="41"/>
        <end position="70"/>
    </location>
</feature>
<dbReference type="RefSeq" id="WP_377603732.1">
    <property type="nucleotide sequence ID" value="NZ_JBHUME010000008.1"/>
</dbReference>
<feature type="compositionally biased region" description="Acidic residues" evidence="1">
    <location>
        <begin position="51"/>
        <end position="70"/>
    </location>
</feature>
<sequence>MSQHQICPSCHTEIVWDPEIGPEELCPHCYNPVEEYRTIRIGGAAPASDSPEGEDTEWEPSEDSEEEGLDALDDWDAEDPSLAGYEEAVDAMLDEQEEAQQCERCHEYMILAGQAKISQGDFQPKHFESAGRSFLKAPFTLKTFVCPACFQVSQQLSEEDRLRTVESFLPHNTNK</sequence>
<dbReference type="Proteomes" id="UP001597541">
    <property type="component" value="Unassembled WGS sequence"/>
</dbReference>
<keyword evidence="3" id="KW-1185">Reference proteome</keyword>
<organism evidence="2 3">
    <name type="scientific">Paenibacillus gansuensis</name>
    <dbReference type="NCBI Taxonomy" id="306542"/>
    <lineage>
        <taxon>Bacteria</taxon>
        <taxon>Bacillati</taxon>
        <taxon>Bacillota</taxon>
        <taxon>Bacilli</taxon>
        <taxon>Bacillales</taxon>
        <taxon>Paenibacillaceae</taxon>
        <taxon>Paenibacillus</taxon>
    </lineage>
</organism>
<gene>
    <name evidence="2" type="ORF">ACFSUF_14820</name>
</gene>
<dbReference type="EMBL" id="JBHUME010000008">
    <property type="protein sequence ID" value="MFD2613702.1"/>
    <property type="molecule type" value="Genomic_DNA"/>
</dbReference>
<accession>A0ABW5PH96</accession>
<evidence type="ECO:0000256" key="1">
    <source>
        <dbReference type="SAM" id="MobiDB-lite"/>
    </source>
</evidence>
<protein>
    <submittedName>
        <fullName evidence="2">Uncharacterized protein</fullName>
    </submittedName>
</protein>
<name>A0ABW5PH96_9BACL</name>
<evidence type="ECO:0000313" key="2">
    <source>
        <dbReference type="EMBL" id="MFD2613702.1"/>
    </source>
</evidence>
<evidence type="ECO:0000313" key="3">
    <source>
        <dbReference type="Proteomes" id="UP001597541"/>
    </source>
</evidence>